<dbReference type="Gene3D" id="6.10.280.130">
    <property type="match status" value="1"/>
</dbReference>
<evidence type="ECO:0000313" key="7">
    <source>
        <dbReference type="EMBL" id="MDG4945267.1"/>
    </source>
</evidence>
<evidence type="ECO:0000256" key="4">
    <source>
        <dbReference type="PROSITE-ProRule" id="PRU00433"/>
    </source>
</evidence>
<feature type="domain" description="Cytochrome c" evidence="6">
    <location>
        <begin position="201"/>
        <end position="286"/>
    </location>
</feature>
<feature type="transmembrane region" description="Helical" evidence="5">
    <location>
        <begin position="51"/>
        <end position="70"/>
    </location>
</feature>
<keyword evidence="3 4" id="KW-0408">Iron</keyword>
<dbReference type="Gene3D" id="1.10.760.10">
    <property type="entry name" value="Cytochrome c-like domain"/>
    <property type="match status" value="1"/>
</dbReference>
<evidence type="ECO:0000259" key="6">
    <source>
        <dbReference type="PROSITE" id="PS51007"/>
    </source>
</evidence>
<proteinExistence type="predicted"/>
<feature type="transmembrane region" description="Helical" evidence="5">
    <location>
        <begin position="9"/>
        <end position="31"/>
    </location>
</feature>
<reference evidence="7" key="1">
    <citation type="submission" date="2022-07" db="EMBL/GenBank/DDBJ databases">
        <title>Description and genome-wide analysis of Profundicola chukchiensis gen. nov., sp. nov., marine bacteria isolated from bottom sediments of the Chukchi Sea.</title>
        <authorList>
            <person name="Romanenko L."/>
            <person name="Otstavnykh N."/>
            <person name="Kurilenko V."/>
            <person name="Eremeev V."/>
            <person name="Velansky P."/>
            <person name="Mikhailov V."/>
            <person name="Isaeva M."/>
        </authorList>
    </citation>
    <scope>NUCLEOTIDE SEQUENCE</scope>
    <source>
        <strain evidence="7">KMM 9713</strain>
    </source>
</reference>
<dbReference type="InterPro" id="IPR036909">
    <property type="entry name" value="Cyt_c-like_dom_sf"/>
</dbReference>
<keyword evidence="1 4" id="KW-0349">Heme</keyword>
<comment type="caution">
    <text evidence="7">The sequence shown here is derived from an EMBL/GenBank/DDBJ whole genome shotgun (WGS) entry which is preliminary data.</text>
</comment>
<name>A0A9X4RVZ1_9FLAO</name>
<accession>A0A9X4RVZ1</accession>
<dbReference type="InterPro" id="IPR009056">
    <property type="entry name" value="Cyt_c-like_dom"/>
</dbReference>
<dbReference type="Pfam" id="PF14715">
    <property type="entry name" value="FixP_N"/>
    <property type="match status" value="1"/>
</dbReference>
<dbReference type="InterPro" id="IPR038414">
    <property type="entry name" value="CcoP_N_sf"/>
</dbReference>
<dbReference type="InterPro" id="IPR032858">
    <property type="entry name" value="CcoP_N"/>
</dbReference>
<dbReference type="GO" id="GO:0009055">
    <property type="term" value="F:electron transfer activity"/>
    <property type="evidence" value="ECO:0007669"/>
    <property type="project" value="InterPro"/>
</dbReference>
<evidence type="ECO:0000256" key="2">
    <source>
        <dbReference type="ARBA" id="ARBA00022723"/>
    </source>
</evidence>
<keyword evidence="5" id="KW-0812">Transmembrane</keyword>
<keyword evidence="5" id="KW-1133">Transmembrane helix</keyword>
<evidence type="ECO:0000256" key="1">
    <source>
        <dbReference type="ARBA" id="ARBA00022617"/>
    </source>
</evidence>
<organism evidence="7 8">
    <name type="scientific">Profundicola chukchiensis</name>
    <dbReference type="NCBI Taxonomy" id="2961959"/>
    <lineage>
        <taxon>Bacteria</taxon>
        <taxon>Pseudomonadati</taxon>
        <taxon>Bacteroidota</taxon>
        <taxon>Flavobacteriia</taxon>
        <taxon>Flavobacteriales</taxon>
        <taxon>Weeksellaceae</taxon>
        <taxon>Profundicola</taxon>
    </lineage>
</organism>
<dbReference type="PANTHER" id="PTHR33751:SF1">
    <property type="entry name" value="CBB3-TYPE CYTOCHROME C OXIDASE SUBUNIT FIXP"/>
    <property type="match status" value="1"/>
</dbReference>
<dbReference type="PROSITE" id="PS51007">
    <property type="entry name" value="CYTC"/>
    <property type="match status" value="1"/>
</dbReference>
<feature type="transmembrane region" description="Helical" evidence="5">
    <location>
        <begin position="140"/>
        <end position="160"/>
    </location>
</feature>
<keyword evidence="8" id="KW-1185">Reference proteome</keyword>
<dbReference type="InterPro" id="IPR050597">
    <property type="entry name" value="Cytochrome_c_Oxidase_Subunit"/>
</dbReference>
<dbReference type="PANTHER" id="PTHR33751">
    <property type="entry name" value="CBB3-TYPE CYTOCHROME C OXIDASE SUBUNIT FIXP"/>
    <property type="match status" value="1"/>
</dbReference>
<keyword evidence="5" id="KW-0472">Membrane</keyword>
<evidence type="ECO:0000313" key="8">
    <source>
        <dbReference type="Proteomes" id="UP001152599"/>
    </source>
</evidence>
<dbReference type="GO" id="GO:0046872">
    <property type="term" value="F:metal ion binding"/>
    <property type="evidence" value="ECO:0007669"/>
    <property type="project" value="UniProtKB-KW"/>
</dbReference>
<dbReference type="Pfam" id="PF13442">
    <property type="entry name" value="Cytochrome_CBB3"/>
    <property type="match status" value="1"/>
</dbReference>
<dbReference type="RefSeq" id="WP_304419937.1">
    <property type="nucleotide sequence ID" value="NZ_JANCMU010000001.1"/>
</dbReference>
<dbReference type="SUPFAM" id="SSF46626">
    <property type="entry name" value="Cytochrome c"/>
    <property type="match status" value="1"/>
</dbReference>
<protein>
    <submittedName>
        <fullName evidence="7">C-type cytochrome</fullName>
    </submittedName>
</protein>
<evidence type="ECO:0000256" key="3">
    <source>
        <dbReference type="ARBA" id="ARBA00023004"/>
    </source>
</evidence>
<dbReference type="GO" id="GO:0020037">
    <property type="term" value="F:heme binding"/>
    <property type="evidence" value="ECO:0007669"/>
    <property type="project" value="InterPro"/>
</dbReference>
<evidence type="ECO:0000256" key="5">
    <source>
        <dbReference type="SAM" id="Phobius"/>
    </source>
</evidence>
<dbReference type="Proteomes" id="UP001152599">
    <property type="component" value="Unassembled WGS sequence"/>
</dbReference>
<gene>
    <name evidence="7" type="ORF">NMK71_02475</name>
</gene>
<dbReference type="AlphaFoldDB" id="A0A9X4RVZ1"/>
<keyword evidence="2 4" id="KW-0479">Metal-binding</keyword>
<dbReference type="EMBL" id="JANCMU010000001">
    <property type="protein sequence ID" value="MDG4945267.1"/>
    <property type="molecule type" value="Genomic_DNA"/>
</dbReference>
<sequence>MKQRTPGSIFIPLTLLIILAAFMMVIPTDFIPQNGLKYIIPNAWHQLTNVLSYWVVWVVLILALLMLLVVDGINKVVERKKFAKLTPAEQAKYLEESKIGYIKRLIKSSSQKQSDEEEEEIILDHGFDGILELDNALPQWWVAMFYLGCIYCVVYITAYFTTDFAHPYVEYEVETAQLETQFAAWVKANDIKVDQADMANASVEHGEEIFVNLCATCHMADGSGAAGPNLTDEHWINQIDTDLYRNIYSMVYDGSPNNPAMQAFGQTNQLTGLDIQDVAAYVYQLNQEKPAITEADGGLAPQGEVVEAWKRQ</sequence>